<comment type="caution">
    <text evidence="2">The sequence shown here is derived from an EMBL/GenBank/DDBJ whole genome shotgun (WGS) entry which is preliminary data.</text>
</comment>
<proteinExistence type="predicted"/>
<dbReference type="RefSeq" id="WP_128496123.1">
    <property type="nucleotide sequence ID" value="NZ_RZNB01000007.1"/>
</dbReference>
<protein>
    <submittedName>
        <fullName evidence="2">Metallopeptidase family protein</fullName>
    </submittedName>
</protein>
<dbReference type="OrthoDB" id="4989780at2"/>
<dbReference type="EMBL" id="RZNB01000007">
    <property type="protein sequence ID" value="RWZ46375.1"/>
    <property type="molecule type" value="Genomic_DNA"/>
</dbReference>
<sequence length="150" mass="17444">MVRRKARRSPLDEPGRQAVRRDRHGRAGRSSVVRPPLPALRSRIDLFDQTVATTADFLRGSWPEELAGVRYEVQAMPPSLDSNDGVDRWQTDAVSRRITIFRIPIQRLSHLHRNDELHQRMMIESCVFRATAEFLGKDPWDLGPERFRFL</sequence>
<dbReference type="AlphaFoldDB" id="A0A444PPN6"/>
<evidence type="ECO:0000313" key="3">
    <source>
        <dbReference type="Proteomes" id="UP000288547"/>
    </source>
</evidence>
<accession>A0A444PPN6</accession>
<dbReference type="Proteomes" id="UP000288547">
    <property type="component" value="Unassembled WGS sequence"/>
</dbReference>
<dbReference type="CDD" id="cd12954">
    <property type="entry name" value="MMP_TTHA0227_like_1"/>
    <property type="match status" value="1"/>
</dbReference>
<organism evidence="2 3">
    <name type="scientific">Labedella phragmitis</name>
    <dbReference type="NCBI Taxonomy" id="2498849"/>
    <lineage>
        <taxon>Bacteria</taxon>
        <taxon>Bacillati</taxon>
        <taxon>Actinomycetota</taxon>
        <taxon>Actinomycetes</taxon>
        <taxon>Micrococcales</taxon>
        <taxon>Microbacteriaceae</taxon>
        <taxon>Labedella</taxon>
    </lineage>
</organism>
<keyword evidence="3" id="KW-1185">Reference proteome</keyword>
<evidence type="ECO:0000313" key="2">
    <source>
        <dbReference type="EMBL" id="RWZ46375.1"/>
    </source>
</evidence>
<gene>
    <name evidence="2" type="ORF">ELQ90_15100</name>
</gene>
<dbReference type="SUPFAM" id="SSF55486">
    <property type="entry name" value="Metalloproteases ('zincins'), catalytic domain"/>
    <property type="match status" value="1"/>
</dbReference>
<reference evidence="2 3" key="1">
    <citation type="submission" date="2018-12" db="EMBL/GenBank/DDBJ databases">
        <authorList>
            <person name="Li F."/>
        </authorList>
    </citation>
    <scope>NUCLEOTIDE SEQUENCE [LARGE SCALE GENOMIC DNA]</scope>
    <source>
        <strain evidence="2 3">11W25H-1</strain>
    </source>
</reference>
<evidence type="ECO:0000256" key="1">
    <source>
        <dbReference type="SAM" id="MobiDB-lite"/>
    </source>
</evidence>
<name>A0A444PPN6_9MICO</name>
<feature type="region of interest" description="Disordered" evidence="1">
    <location>
        <begin position="1"/>
        <end position="34"/>
    </location>
</feature>